<evidence type="ECO:0000313" key="7">
    <source>
        <dbReference type="EMBL" id="KAJ5226412.1"/>
    </source>
</evidence>
<dbReference type="PANTHER" id="PTHR28081:SF1">
    <property type="entry name" value="DAMAGE-REGULATED IMPORT FACILITATOR 1"/>
    <property type="match status" value="1"/>
</dbReference>
<evidence type="ECO:0000256" key="4">
    <source>
        <dbReference type="ARBA" id="ARBA00022490"/>
    </source>
</evidence>
<sequence length="180" mass="20092">MPVFNSTLAKRRRFQPPITTYFTSAAESDASGTHEHYSATTFSPTPVVPAKVQASLLSVGMRVRKSSDDGDAFSLPPSSQESNASAPLPRLNGQKRQFDLDNDVFADDEILADADDDSWREKPLERTILTPSLGQQRRRVSTVPQKHVLASTNLILDDFEEASFLRRREEVDSDYKMDCA</sequence>
<evidence type="ECO:0000256" key="5">
    <source>
        <dbReference type="ARBA" id="ARBA00023242"/>
    </source>
</evidence>
<evidence type="ECO:0000256" key="6">
    <source>
        <dbReference type="SAM" id="MobiDB-lite"/>
    </source>
</evidence>
<dbReference type="OrthoDB" id="4072855at2759"/>
<dbReference type="PANTHER" id="PTHR28081">
    <property type="entry name" value="DAMAGE-REGULATED IMPORT FACILITATOR 1-RELATED"/>
    <property type="match status" value="1"/>
</dbReference>
<comment type="subcellular location">
    <subcellularLocation>
        <location evidence="2">Cytoplasm</location>
    </subcellularLocation>
    <subcellularLocation>
        <location evidence="1">Nucleus</location>
    </subcellularLocation>
</comment>
<name>A0A9W9TKN8_9EURO</name>
<feature type="compositionally biased region" description="Polar residues" evidence="6">
    <location>
        <begin position="76"/>
        <end position="85"/>
    </location>
</feature>
<proteinExistence type="inferred from homology"/>
<evidence type="ECO:0000256" key="1">
    <source>
        <dbReference type="ARBA" id="ARBA00004123"/>
    </source>
</evidence>
<keyword evidence="4" id="KW-0963">Cytoplasm</keyword>
<dbReference type="Proteomes" id="UP001150941">
    <property type="component" value="Unassembled WGS sequence"/>
</dbReference>
<protein>
    <submittedName>
        <fullName evidence="7">Uncharacterized protein</fullName>
    </submittedName>
</protein>
<reference evidence="7" key="1">
    <citation type="submission" date="2022-11" db="EMBL/GenBank/DDBJ databases">
        <authorList>
            <person name="Petersen C."/>
        </authorList>
    </citation>
    <scope>NUCLEOTIDE SEQUENCE</scope>
    <source>
        <strain evidence="7">IBT 19713</strain>
    </source>
</reference>
<dbReference type="GO" id="GO:0005737">
    <property type="term" value="C:cytoplasm"/>
    <property type="evidence" value="ECO:0007669"/>
    <property type="project" value="UniProtKB-SubCell"/>
</dbReference>
<dbReference type="AlphaFoldDB" id="A0A9W9TKN8"/>
<dbReference type="GO" id="GO:0005634">
    <property type="term" value="C:nucleus"/>
    <property type="evidence" value="ECO:0007669"/>
    <property type="project" value="UniProtKB-SubCell"/>
</dbReference>
<dbReference type="GeneID" id="83204236"/>
<accession>A0A9W9TKN8</accession>
<gene>
    <name evidence="7" type="ORF">N7468_007637</name>
</gene>
<comment type="similarity">
    <text evidence="3">Belongs to the DIF1/spd1 family.</text>
</comment>
<dbReference type="EMBL" id="JAPQKS010000005">
    <property type="protein sequence ID" value="KAJ5226412.1"/>
    <property type="molecule type" value="Genomic_DNA"/>
</dbReference>
<organism evidence="7 8">
    <name type="scientific">Penicillium chermesinum</name>
    <dbReference type="NCBI Taxonomy" id="63820"/>
    <lineage>
        <taxon>Eukaryota</taxon>
        <taxon>Fungi</taxon>
        <taxon>Dikarya</taxon>
        <taxon>Ascomycota</taxon>
        <taxon>Pezizomycotina</taxon>
        <taxon>Eurotiomycetes</taxon>
        <taxon>Eurotiomycetidae</taxon>
        <taxon>Eurotiales</taxon>
        <taxon>Aspergillaceae</taxon>
        <taxon>Penicillium</taxon>
    </lineage>
</organism>
<keyword evidence="8" id="KW-1185">Reference proteome</keyword>
<feature type="region of interest" description="Disordered" evidence="6">
    <location>
        <begin position="67"/>
        <end position="92"/>
    </location>
</feature>
<dbReference type="RefSeq" id="XP_058329823.1">
    <property type="nucleotide sequence ID" value="XM_058476933.1"/>
</dbReference>
<evidence type="ECO:0000256" key="2">
    <source>
        <dbReference type="ARBA" id="ARBA00004496"/>
    </source>
</evidence>
<dbReference type="GO" id="GO:0008104">
    <property type="term" value="P:intracellular protein localization"/>
    <property type="evidence" value="ECO:0007669"/>
    <property type="project" value="TreeGrafter"/>
</dbReference>
<evidence type="ECO:0000256" key="3">
    <source>
        <dbReference type="ARBA" id="ARBA00005459"/>
    </source>
</evidence>
<dbReference type="InterPro" id="IPR013900">
    <property type="entry name" value="RNR_inhibitor"/>
</dbReference>
<keyword evidence="5" id="KW-0539">Nucleus</keyword>
<reference evidence="7" key="2">
    <citation type="journal article" date="2023" name="IMA Fungus">
        <title>Comparative genomic study of the Penicillium genus elucidates a diverse pangenome and 15 lateral gene transfer events.</title>
        <authorList>
            <person name="Petersen C."/>
            <person name="Sorensen T."/>
            <person name="Nielsen M.R."/>
            <person name="Sondergaard T.E."/>
            <person name="Sorensen J.L."/>
            <person name="Fitzpatrick D.A."/>
            <person name="Frisvad J.C."/>
            <person name="Nielsen K.L."/>
        </authorList>
    </citation>
    <scope>NUCLEOTIDE SEQUENCE</scope>
    <source>
        <strain evidence="7">IBT 19713</strain>
    </source>
</reference>
<dbReference type="GO" id="GO:1990846">
    <property type="term" value="F:ribonucleoside-diphosphate reductase inhibitor activity"/>
    <property type="evidence" value="ECO:0007669"/>
    <property type="project" value="TreeGrafter"/>
</dbReference>
<comment type="caution">
    <text evidence="7">The sequence shown here is derived from an EMBL/GenBank/DDBJ whole genome shotgun (WGS) entry which is preliminary data.</text>
</comment>
<evidence type="ECO:0000313" key="8">
    <source>
        <dbReference type="Proteomes" id="UP001150941"/>
    </source>
</evidence>